<gene>
    <name evidence="1" type="ORF">ABVK25_002532</name>
</gene>
<reference evidence="1 2" key="1">
    <citation type="submission" date="2024-09" db="EMBL/GenBank/DDBJ databases">
        <title>Rethinking Asexuality: The Enigmatic Case of Functional Sexual Genes in Lepraria (Stereocaulaceae).</title>
        <authorList>
            <person name="Doellman M."/>
            <person name="Sun Y."/>
            <person name="Barcenas-Pena A."/>
            <person name="Lumbsch H.T."/>
            <person name="Grewe F."/>
        </authorList>
    </citation>
    <scope>NUCLEOTIDE SEQUENCE [LARGE SCALE GENOMIC DNA]</scope>
    <source>
        <strain evidence="1 2">Grewe 0041</strain>
    </source>
</reference>
<name>A0ABR4BI31_9LECA</name>
<proteinExistence type="predicted"/>
<organism evidence="1 2">
    <name type="scientific">Lepraria finkii</name>
    <dbReference type="NCBI Taxonomy" id="1340010"/>
    <lineage>
        <taxon>Eukaryota</taxon>
        <taxon>Fungi</taxon>
        <taxon>Dikarya</taxon>
        <taxon>Ascomycota</taxon>
        <taxon>Pezizomycotina</taxon>
        <taxon>Lecanoromycetes</taxon>
        <taxon>OSLEUM clade</taxon>
        <taxon>Lecanoromycetidae</taxon>
        <taxon>Lecanorales</taxon>
        <taxon>Lecanorineae</taxon>
        <taxon>Stereocaulaceae</taxon>
        <taxon>Lepraria</taxon>
    </lineage>
</organism>
<evidence type="ECO:0000313" key="2">
    <source>
        <dbReference type="Proteomes" id="UP001590951"/>
    </source>
</evidence>
<evidence type="ECO:0000313" key="1">
    <source>
        <dbReference type="EMBL" id="KAL2057479.1"/>
    </source>
</evidence>
<accession>A0ABR4BI31</accession>
<keyword evidence="2" id="KW-1185">Reference proteome</keyword>
<dbReference type="Proteomes" id="UP001590951">
    <property type="component" value="Unassembled WGS sequence"/>
</dbReference>
<sequence length="120" mass="13541">MSPIRATELPKVSKLAAAVCAQRDEQHKMQMCPHLRMTLSKIVRASWQRDLNQGYLKRRAGGVGLALDFLQDLQAQARPLVMRIEALDGEVRASITLCTRDMEYLENVSPPAEAPINQRR</sequence>
<comment type="caution">
    <text evidence="1">The sequence shown here is derived from an EMBL/GenBank/DDBJ whole genome shotgun (WGS) entry which is preliminary data.</text>
</comment>
<protein>
    <submittedName>
        <fullName evidence="1">Uncharacterized protein</fullName>
    </submittedName>
</protein>
<dbReference type="EMBL" id="JBHFEH010000005">
    <property type="protein sequence ID" value="KAL2057479.1"/>
    <property type="molecule type" value="Genomic_DNA"/>
</dbReference>